<dbReference type="Gene3D" id="1.20.1280.50">
    <property type="match status" value="1"/>
</dbReference>
<dbReference type="EMBL" id="CM026431">
    <property type="protein sequence ID" value="KAG0558315.1"/>
    <property type="molecule type" value="Genomic_DNA"/>
</dbReference>
<evidence type="ECO:0000313" key="2">
    <source>
        <dbReference type="EMBL" id="KAG0558315.1"/>
    </source>
</evidence>
<sequence length="374" mass="42127">MGEFDSGLWSALPPDIWERVLACLPERALCRFRSVCKGWRSLIANSSFRELRGELHQKESTVMVTNGHKVVAFYERDENKWSVIDVLFLRAAFAAIGVKNYKIEAAEGSLLAVWSASKNEKVKAVVICNPVAKTWRYLPPMVIHMAIRTVVHMVVDSETSALRMFVLGFENHTATEPLFQIYDSVLDSWRLCSYPSRIFQSSRPLSGLLYNGTFHALFYDIVAQNHVLMAYNMGEDVWADVRVHFPRFFVTGQLLVAKSRLYLVTPCKETGGQPSRYVLNLDISEVQIPAGLCTRVTELPSSVFNLLFGSSHRVSLDSWVTMVFDQSICFVSYVGQAVVHDEVADQWQPMVPYSIGKGGQLFGSSFTIDVCMPV</sequence>
<feature type="domain" description="F-box" evidence="1">
    <location>
        <begin position="6"/>
        <end position="51"/>
    </location>
</feature>
<name>A0A8T0GIA8_CERPU</name>
<dbReference type="SUPFAM" id="SSF81383">
    <property type="entry name" value="F-box domain"/>
    <property type="match status" value="1"/>
</dbReference>
<dbReference type="CDD" id="cd22157">
    <property type="entry name" value="F-box_AtFBW1-like"/>
    <property type="match status" value="1"/>
</dbReference>
<proteinExistence type="predicted"/>
<dbReference type="Proteomes" id="UP000822688">
    <property type="component" value="Chromosome 10"/>
</dbReference>
<dbReference type="OrthoDB" id="1893842at2759"/>
<evidence type="ECO:0000313" key="3">
    <source>
        <dbReference type="Proteomes" id="UP000822688"/>
    </source>
</evidence>
<dbReference type="PROSITE" id="PS50181">
    <property type="entry name" value="FBOX"/>
    <property type="match status" value="1"/>
</dbReference>
<dbReference type="PANTHER" id="PTHR31672">
    <property type="entry name" value="BNACNNG10540D PROTEIN"/>
    <property type="match status" value="1"/>
</dbReference>
<dbReference type="SMART" id="SM00256">
    <property type="entry name" value="FBOX"/>
    <property type="match status" value="1"/>
</dbReference>
<protein>
    <recommendedName>
        <fullName evidence="1">F-box domain-containing protein</fullName>
    </recommendedName>
</protein>
<dbReference type="AlphaFoldDB" id="A0A8T0GIA8"/>
<dbReference type="InterPro" id="IPR015915">
    <property type="entry name" value="Kelch-typ_b-propeller"/>
</dbReference>
<dbReference type="SUPFAM" id="SSF117281">
    <property type="entry name" value="Kelch motif"/>
    <property type="match status" value="1"/>
</dbReference>
<dbReference type="InterPro" id="IPR050796">
    <property type="entry name" value="SCF_F-box_component"/>
</dbReference>
<keyword evidence="3" id="KW-1185">Reference proteome</keyword>
<comment type="caution">
    <text evidence="2">The sequence shown here is derived from an EMBL/GenBank/DDBJ whole genome shotgun (WGS) entry which is preliminary data.</text>
</comment>
<dbReference type="InterPro" id="IPR001810">
    <property type="entry name" value="F-box_dom"/>
</dbReference>
<evidence type="ECO:0000259" key="1">
    <source>
        <dbReference type="PROSITE" id="PS50181"/>
    </source>
</evidence>
<accession>A0A8T0GIA8</accession>
<dbReference type="InterPro" id="IPR036047">
    <property type="entry name" value="F-box-like_dom_sf"/>
</dbReference>
<organism evidence="2 3">
    <name type="scientific">Ceratodon purpureus</name>
    <name type="common">Fire moss</name>
    <name type="synonym">Dicranum purpureum</name>
    <dbReference type="NCBI Taxonomy" id="3225"/>
    <lineage>
        <taxon>Eukaryota</taxon>
        <taxon>Viridiplantae</taxon>
        <taxon>Streptophyta</taxon>
        <taxon>Embryophyta</taxon>
        <taxon>Bryophyta</taxon>
        <taxon>Bryophytina</taxon>
        <taxon>Bryopsida</taxon>
        <taxon>Dicranidae</taxon>
        <taxon>Pseudoditrichales</taxon>
        <taxon>Ditrichaceae</taxon>
        <taxon>Ceratodon</taxon>
    </lineage>
</organism>
<reference evidence="2" key="1">
    <citation type="submission" date="2020-06" db="EMBL/GenBank/DDBJ databases">
        <title>WGS assembly of Ceratodon purpureus strain R40.</title>
        <authorList>
            <person name="Carey S.B."/>
            <person name="Jenkins J."/>
            <person name="Shu S."/>
            <person name="Lovell J.T."/>
            <person name="Sreedasyam A."/>
            <person name="Maumus F."/>
            <person name="Tiley G.P."/>
            <person name="Fernandez-Pozo N."/>
            <person name="Barry K."/>
            <person name="Chen C."/>
            <person name="Wang M."/>
            <person name="Lipzen A."/>
            <person name="Daum C."/>
            <person name="Saski C.A."/>
            <person name="Payton A.C."/>
            <person name="Mcbreen J.C."/>
            <person name="Conrad R.E."/>
            <person name="Kollar L.M."/>
            <person name="Olsson S."/>
            <person name="Huttunen S."/>
            <person name="Landis J.B."/>
            <person name="Wickett N.J."/>
            <person name="Johnson M.G."/>
            <person name="Rensing S.A."/>
            <person name="Grimwood J."/>
            <person name="Schmutz J."/>
            <person name="Mcdaniel S.F."/>
        </authorList>
    </citation>
    <scope>NUCLEOTIDE SEQUENCE</scope>
    <source>
        <strain evidence="2">R40</strain>
    </source>
</reference>
<dbReference type="Pfam" id="PF00646">
    <property type="entry name" value="F-box"/>
    <property type="match status" value="1"/>
</dbReference>
<gene>
    <name evidence="2" type="ORF">KC19_10G018300</name>
</gene>